<evidence type="ECO:0000313" key="2">
    <source>
        <dbReference type="Proteomes" id="UP000596660"/>
    </source>
</evidence>
<name>A0A803M8R0_CHEQI</name>
<dbReference type="Proteomes" id="UP000596660">
    <property type="component" value="Unplaced"/>
</dbReference>
<dbReference type="AlphaFoldDB" id="A0A803M8R0"/>
<evidence type="ECO:0000313" key="1">
    <source>
        <dbReference type="EnsemblPlants" id="AUR62025286-RA:cds"/>
    </source>
</evidence>
<dbReference type="OMA" id="FMSHEGS"/>
<reference evidence="1" key="2">
    <citation type="submission" date="2021-03" db="UniProtKB">
        <authorList>
            <consortium name="EnsemblPlants"/>
        </authorList>
    </citation>
    <scope>IDENTIFICATION</scope>
</reference>
<proteinExistence type="predicted"/>
<accession>A0A803M8R0</accession>
<dbReference type="InterPro" id="IPR044604">
    <property type="entry name" value="FLZ12/13/14"/>
</dbReference>
<dbReference type="PANTHER" id="PTHR47208:SF5">
    <property type="entry name" value="FCS-LIKE ZINC FINGER 12-RELATED"/>
    <property type="match status" value="1"/>
</dbReference>
<sequence length="223" mass="24544">MLGKRSRPAISKLAGVLRSGIVHTMTSPRGPLDCRSLQSPRGLKNNNYYDQHGGIGLAIVVALDNKSNSCNVVCGGEILAKYAICSQFSSRSNPINVTQSSKMKNNKETKNQNGMFGLEEEEMMDGLEEEFTYVTCRGPNKSTTRVYYSGDERSMGPKISKKIGVFNISSPARFSDDFRDSGSDSDFLSSCHSCRKGRKHRDPASFRARLTVVLVEARSSRLG</sequence>
<keyword evidence="2" id="KW-1185">Reference proteome</keyword>
<reference evidence="1" key="1">
    <citation type="journal article" date="2017" name="Nature">
        <title>The genome of Chenopodium quinoa.</title>
        <authorList>
            <person name="Jarvis D.E."/>
            <person name="Ho Y.S."/>
            <person name="Lightfoot D.J."/>
            <person name="Schmoeckel S.M."/>
            <person name="Li B."/>
            <person name="Borm T.J.A."/>
            <person name="Ohyanagi H."/>
            <person name="Mineta K."/>
            <person name="Michell C.T."/>
            <person name="Saber N."/>
            <person name="Kharbatia N.M."/>
            <person name="Rupper R.R."/>
            <person name="Sharp A.R."/>
            <person name="Dally N."/>
            <person name="Boughton B.A."/>
            <person name="Woo Y.H."/>
            <person name="Gao G."/>
            <person name="Schijlen E.G.W.M."/>
            <person name="Guo X."/>
            <person name="Momin A.A."/>
            <person name="Negrao S."/>
            <person name="Al-Babili S."/>
            <person name="Gehring C."/>
            <person name="Roessner U."/>
            <person name="Jung C."/>
            <person name="Murphy K."/>
            <person name="Arold S.T."/>
            <person name="Gojobori T."/>
            <person name="van der Linden C.G."/>
            <person name="van Loo E.N."/>
            <person name="Jellen E.N."/>
            <person name="Maughan P.J."/>
            <person name="Tester M."/>
        </authorList>
    </citation>
    <scope>NUCLEOTIDE SEQUENCE [LARGE SCALE GENOMIC DNA]</scope>
    <source>
        <strain evidence="1">cv. PI 614886</strain>
    </source>
</reference>
<dbReference type="PANTHER" id="PTHR47208">
    <property type="entry name" value="OS02G0174800 PROTEIN"/>
    <property type="match status" value="1"/>
</dbReference>
<organism evidence="1 2">
    <name type="scientific">Chenopodium quinoa</name>
    <name type="common">Quinoa</name>
    <dbReference type="NCBI Taxonomy" id="63459"/>
    <lineage>
        <taxon>Eukaryota</taxon>
        <taxon>Viridiplantae</taxon>
        <taxon>Streptophyta</taxon>
        <taxon>Embryophyta</taxon>
        <taxon>Tracheophyta</taxon>
        <taxon>Spermatophyta</taxon>
        <taxon>Magnoliopsida</taxon>
        <taxon>eudicotyledons</taxon>
        <taxon>Gunneridae</taxon>
        <taxon>Pentapetalae</taxon>
        <taxon>Caryophyllales</taxon>
        <taxon>Chenopodiaceae</taxon>
        <taxon>Chenopodioideae</taxon>
        <taxon>Atripliceae</taxon>
        <taxon>Chenopodium</taxon>
    </lineage>
</organism>
<dbReference type="Gramene" id="AUR62025286-RA">
    <property type="protein sequence ID" value="AUR62025286-RA:cds"/>
    <property type="gene ID" value="AUR62025286"/>
</dbReference>
<dbReference type="EnsemblPlants" id="AUR62025286-RA">
    <property type="protein sequence ID" value="AUR62025286-RA:cds"/>
    <property type="gene ID" value="AUR62025286"/>
</dbReference>
<protein>
    <submittedName>
        <fullName evidence="1">Uncharacterized protein</fullName>
    </submittedName>
</protein>